<dbReference type="AlphaFoldDB" id="A0A8J5H0T3"/>
<evidence type="ECO:0000313" key="3">
    <source>
        <dbReference type="EMBL" id="KAG6514903.1"/>
    </source>
</evidence>
<dbReference type="InterPro" id="IPR040265">
    <property type="entry name" value="CHUP1/IPGA1-like"/>
</dbReference>
<organism evidence="3 4">
    <name type="scientific">Zingiber officinale</name>
    <name type="common">Ginger</name>
    <name type="synonym">Amomum zingiber</name>
    <dbReference type="NCBI Taxonomy" id="94328"/>
    <lineage>
        <taxon>Eukaryota</taxon>
        <taxon>Viridiplantae</taxon>
        <taxon>Streptophyta</taxon>
        <taxon>Embryophyta</taxon>
        <taxon>Tracheophyta</taxon>
        <taxon>Spermatophyta</taxon>
        <taxon>Magnoliopsida</taxon>
        <taxon>Liliopsida</taxon>
        <taxon>Zingiberales</taxon>
        <taxon>Zingiberaceae</taxon>
        <taxon>Zingiber</taxon>
    </lineage>
</organism>
<keyword evidence="4" id="KW-1185">Reference proteome</keyword>
<dbReference type="GO" id="GO:0072699">
    <property type="term" value="P:protein localization to cortical microtubule cytoskeleton"/>
    <property type="evidence" value="ECO:0007669"/>
    <property type="project" value="TreeGrafter"/>
</dbReference>
<dbReference type="Proteomes" id="UP000734854">
    <property type="component" value="Unassembled WGS sequence"/>
</dbReference>
<sequence>MLARGKEMLLEIEMEDERPLLPRLCIAVAIHLTSYIVGYLNVSSSKVEGTDESETENKSNLHSPTFSRRGLKDDLLALQDQRKEEPPAKIVHGTPSTTMKITNHDIAQQCPKCPMEAEGLPLQEVVEEPDLRERSRSLETEMVECYALKEQEGAIRELENRLRTALLETNRLALKIESLKEENQRLKLEASDSSRTMRELESERTKATQIKRKMESIRVQAREKIASLEKRINSLHEEVERKESRETTDALYESNRSKEELEEEAAELRLKNSMLTKENLELGQRLDKLAKVLDELNQLREANQELKNTLEQLRADHCADLEELVYLKWLNACLRYEQDHQISLGRAEAKDLSNCLSPNSEEKAKQLILEYAFAGFDNIDEPRVDEPSTKKDIRARKSKLLGKLNKIVRKNGSKGTSGSTRSNDEPGKRLCFDNIAYSPATETREKKASWFRAACRSALFGAGQKRSGLDQEGKVARCKSDLGTFYNFRRKARNSMNEQIDSFRLELDSVRINKYAEALLSSRSSLEI</sequence>
<dbReference type="PANTHER" id="PTHR31342">
    <property type="entry name" value="PROTEIN CHUP1, CHLOROPLASTIC"/>
    <property type="match status" value="1"/>
</dbReference>
<dbReference type="EMBL" id="JACMSC010000007">
    <property type="protein sequence ID" value="KAG6514903.1"/>
    <property type="molecule type" value="Genomic_DNA"/>
</dbReference>
<evidence type="ECO:0000256" key="2">
    <source>
        <dbReference type="SAM" id="MobiDB-lite"/>
    </source>
</evidence>
<comment type="caution">
    <text evidence="3">The sequence shown here is derived from an EMBL/GenBank/DDBJ whole genome shotgun (WGS) entry which is preliminary data.</text>
</comment>
<dbReference type="OrthoDB" id="772481at2759"/>
<evidence type="ECO:0000313" key="4">
    <source>
        <dbReference type="Proteomes" id="UP000734854"/>
    </source>
</evidence>
<dbReference type="GO" id="GO:0055028">
    <property type="term" value="C:cortical microtubule"/>
    <property type="evidence" value="ECO:0007669"/>
    <property type="project" value="TreeGrafter"/>
</dbReference>
<proteinExistence type="predicted"/>
<keyword evidence="1" id="KW-0175">Coiled coil</keyword>
<name>A0A8J5H0T3_ZINOF</name>
<feature type="compositionally biased region" description="Basic and acidic residues" evidence="2">
    <location>
        <begin position="239"/>
        <end position="248"/>
    </location>
</feature>
<dbReference type="PANTHER" id="PTHR31342:SF4">
    <property type="entry name" value="ACTIN BINDING PROTEIN FAMILY"/>
    <property type="match status" value="1"/>
</dbReference>
<protein>
    <recommendedName>
        <fullName evidence="5">Protein CHUP1, chloroplastic</fullName>
    </recommendedName>
</protein>
<feature type="region of interest" description="Disordered" evidence="2">
    <location>
        <begin position="239"/>
        <end position="258"/>
    </location>
</feature>
<evidence type="ECO:0000256" key="1">
    <source>
        <dbReference type="ARBA" id="ARBA00023054"/>
    </source>
</evidence>
<accession>A0A8J5H0T3</accession>
<gene>
    <name evidence="3" type="ORF">ZIOFF_025278</name>
</gene>
<evidence type="ECO:0008006" key="5">
    <source>
        <dbReference type="Google" id="ProtNLM"/>
    </source>
</evidence>
<reference evidence="3 4" key="1">
    <citation type="submission" date="2020-08" db="EMBL/GenBank/DDBJ databases">
        <title>Plant Genome Project.</title>
        <authorList>
            <person name="Zhang R.-G."/>
        </authorList>
    </citation>
    <scope>NUCLEOTIDE SEQUENCE [LARGE SCALE GENOMIC DNA]</scope>
    <source>
        <tissue evidence="3">Rhizome</tissue>
    </source>
</reference>